<comment type="caution">
    <text evidence="2">The sequence shown here is derived from an EMBL/GenBank/DDBJ whole genome shotgun (WGS) entry which is preliminary data.</text>
</comment>
<evidence type="ECO:0000313" key="3">
    <source>
        <dbReference type="Proteomes" id="UP000663823"/>
    </source>
</evidence>
<dbReference type="PANTHER" id="PTHR37984:SF15">
    <property type="entry name" value="INTEGRASE CATALYTIC DOMAIN-CONTAINING PROTEIN"/>
    <property type="match status" value="1"/>
</dbReference>
<organism evidence="2 3">
    <name type="scientific">Rotaria sordida</name>
    <dbReference type="NCBI Taxonomy" id="392033"/>
    <lineage>
        <taxon>Eukaryota</taxon>
        <taxon>Metazoa</taxon>
        <taxon>Spiralia</taxon>
        <taxon>Gnathifera</taxon>
        <taxon>Rotifera</taxon>
        <taxon>Eurotatoria</taxon>
        <taxon>Bdelloidea</taxon>
        <taxon>Philodinida</taxon>
        <taxon>Philodinidae</taxon>
        <taxon>Rotaria</taxon>
    </lineage>
</organism>
<sequence length="413" mass="47381">MRSYLLGKSIIIYTDHYPLCKMINSTIKNRSVDRISILLQEYKIEKIIHIKGQNNCLADYLSRHPIQYQEDIFDVDYGINMLFQGEPLKMVHVPENNSQIVGAVVTRSKMKQIAQQQDQIYTTIPSVTNNKSSSSSQEKIEHSDEVTSDLITANNFDITQIKIEQAKHPIIQNKIEEIMKDPTKHPFACKDGILYKLALMRSNSTTKTKLIYLPPSMINSLLQSCHNDPLSGHFGVRRTQLKIKNKFWWSKMKQSITQYIQSCLPCQQYNINRSKKPGQLYPIPVPEGPFQLIGIDYCGPFKKTPSGNQYVLCITDYFTRWVTAVALPDCSAQTTAQALFKEYICRYGVPKSVLSDQGTQFKNQLMEAMAKLIGYNHIFSSVYHPQTNGIVERFNATFVSQIAKLQDRENDKW</sequence>
<dbReference type="InterPro" id="IPR050951">
    <property type="entry name" value="Retrovirus_Pol_polyprotein"/>
</dbReference>
<dbReference type="AlphaFoldDB" id="A0A819DM55"/>
<dbReference type="SUPFAM" id="SSF53098">
    <property type="entry name" value="Ribonuclease H-like"/>
    <property type="match status" value="1"/>
</dbReference>
<dbReference type="Pfam" id="PF00665">
    <property type="entry name" value="rve"/>
    <property type="match status" value="1"/>
</dbReference>
<dbReference type="Gene3D" id="1.10.340.70">
    <property type="match status" value="1"/>
</dbReference>
<dbReference type="FunFam" id="1.10.340.70:FF:000001">
    <property type="entry name" value="Retrovirus-related Pol polyprotein from transposon gypsy-like Protein"/>
    <property type="match status" value="1"/>
</dbReference>
<dbReference type="Pfam" id="PF17921">
    <property type="entry name" value="Integrase_H2C2"/>
    <property type="match status" value="1"/>
</dbReference>
<dbReference type="Proteomes" id="UP000663823">
    <property type="component" value="Unassembled WGS sequence"/>
</dbReference>
<reference evidence="2" key="1">
    <citation type="submission" date="2021-02" db="EMBL/GenBank/DDBJ databases">
        <authorList>
            <person name="Nowell W R."/>
        </authorList>
    </citation>
    <scope>NUCLEOTIDE SEQUENCE</scope>
</reference>
<dbReference type="InterPro" id="IPR036397">
    <property type="entry name" value="RNaseH_sf"/>
</dbReference>
<dbReference type="InterPro" id="IPR041588">
    <property type="entry name" value="Integrase_H2C2"/>
</dbReference>
<dbReference type="Gene3D" id="3.30.420.10">
    <property type="entry name" value="Ribonuclease H-like superfamily/Ribonuclease H"/>
    <property type="match status" value="1"/>
</dbReference>
<accession>A0A819DM55</accession>
<dbReference type="GO" id="GO:0015074">
    <property type="term" value="P:DNA integration"/>
    <property type="evidence" value="ECO:0007669"/>
    <property type="project" value="InterPro"/>
</dbReference>
<dbReference type="EMBL" id="CAJOAX010003123">
    <property type="protein sequence ID" value="CAF3837436.1"/>
    <property type="molecule type" value="Genomic_DNA"/>
</dbReference>
<proteinExistence type="predicted"/>
<evidence type="ECO:0000259" key="1">
    <source>
        <dbReference type="PROSITE" id="PS50994"/>
    </source>
</evidence>
<feature type="non-terminal residue" evidence="2">
    <location>
        <position position="413"/>
    </location>
</feature>
<protein>
    <recommendedName>
        <fullName evidence="1">Integrase catalytic domain-containing protein</fullName>
    </recommendedName>
</protein>
<dbReference type="PANTHER" id="PTHR37984">
    <property type="entry name" value="PROTEIN CBG26694"/>
    <property type="match status" value="1"/>
</dbReference>
<gene>
    <name evidence="2" type="ORF">OTI717_LOCUS20368</name>
</gene>
<name>A0A819DM55_9BILA</name>
<dbReference type="InterPro" id="IPR012337">
    <property type="entry name" value="RNaseH-like_sf"/>
</dbReference>
<dbReference type="GO" id="GO:0003676">
    <property type="term" value="F:nucleic acid binding"/>
    <property type="evidence" value="ECO:0007669"/>
    <property type="project" value="InterPro"/>
</dbReference>
<evidence type="ECO:0000313" key="2">
    <source>
        <dbReference type="EMBL" id="CAF3837436.1"/>
    </source>
</evidence>
<dbReference type="InterPro" id="IPR001584">
    <property type="entry name" value="Integrase_cat-core"/>
</dbReference>
<feature type="domain" description="Integrase catalytic" evidence="1">
    <location>
        <begin position="285"/>
        <end position="413"/>
    </location>
</feature>
<dbReference type="PROSITE" id="PS50994">
    <property type="entry name" value="INTEGRASE"/>
    <property type="match status" value="1"/>
</dbReference>